<dbReference type="Pfam" id="PF06985">
    <property type="entry name" value="HET"/>
    <property type="match status" value="1"/>
</dbReference>
<evidence type="ECO:0000259" key="1">
    <source>
        <dbReference type="Pfam" id="PF06985"/>
    </source>
</evidence>
<proteinExistence type="predicted"/>
<dbReference type="AlphaFoldDB" id="A0A3D8QS23"/>
<evidence type="ECO:0000313" key="2">
    <source>
        <dbReference type="EMBL" id="RDW64592.1"/>
    </source>
</evidence>
<protein>
    <recommendedName>
        <fullName evidence="1">Heterokaryon incompatibility domain-containing protein</fullName>
    </recommendedName>
</protein>
<comment type="caution">
    <text evidence="2">The sequence shown here is derived from an EMBL/GenBank/DDBJ whole genome shotgun (WGS) entry which is preliminary data.</text>
</comment>
<organism evidence="2 3">
    <name type="scientific">Coleophoma cylindrospora</name>
    <dbReference type="NCBI Taxonomy" id="1849047"/>
    <lineage>
        <taxon>Eukaryota</taxon>
        <taxon>Fungi</taxon>
        <taxon>Dikarya</taxon>
        <taxon>Ascomycota</taxon>
        <taxon>Pezizomycotina</taxon>
        <taxon>Leotiomycetes</taxon>
        <taxon>Helotiales</taxon>
        <taxon>Dermateaceae</taxon>
        <taxon>Coleophoma</taxon>
    </lineage>
</organism>
<dbReference type="STRING" id="1849047.A0A3D8QS23"/>
<sequence length="474" mass="54376">MVQRPRYATLSHCWGKIDFIKLTTKTLQDFLKDTPEKQLTRTFQDAIQITRGLGIQYIWIDSMCIIQDSTKDWAIESRLMGGIYSGSTVNISAADASNGHGGCFLDDSVERDRVAFRYGVDLETQNGNKVYEFVPETLYRDCTLSTHIASRAWVLQERLLAPRTLHFSKTDIFWECREKDACGLYPEGLPKEICNNYDHRQKIGLHKIWPTIIGWYSKTDLTYSSDKLVALSGLAITVQRATEDVYLAGMWRTNLEAQLLWARNNGPRYQPRPQIYQAPTWSWASINGGVTIPDIWLENESWYVHIIDAIVTPAHSMGQVDGGKLVLRYTHLLQTAVSHHSGPKDGVILREGRKIITNYEAITFETGMSIDRIMWDCDETHEGVFYFLPISHVQDRRTAPHIRGLVLRKEEGVFDKYYRVGNFEFWPPSKSDPITAYGEILCAMEKAEELTPRSDYIGVEEARVLREKCQIVIY</sequence>
<dbReference type="OrthoDB" id="5125733at2759"/>
<feature type="domain" description="Heterokaryon incompatibility" evidence="1">
    <location>
        <begin position="7"/>
        <end position="157"/>
    </location>
</feature>
<keyword evidence="3" id="KW-1185">Reference proteome</keyword>
<reference evidence="2 3" key="1">
    <citation type="journal article" date="2018" name="IMA Fungus">
        <title>IMA Genome-F 9: Draft genome sequence of Annulohypoxylon stygium, Aspergillus mulundensis, Berkeleyomyces basicola (syn. Thielaviopsis basicola), Ceratocystis smalleyi, two Cercospora beticola strains, Coleophoma cylindrospora, Fusarium fracticaudum, Phialophora cf. hyalina, and Morchella septimelata.</title>
        <authorList>
            <person name="Wingfield B.D."/>
            <person name="Bills G.F."/>
            <person name="Dong Y."/>
            <person name="Huang W."/>
            <person name="Nel W.J."/>
            <person name="Swalarsk-Parry B.S."/>
            <person name="Vaghefi N."/>
            <person name="Wilken P.M."/>
            <person name="An Z."/>
            <person name="de Beer Z.W."/>
            <person name="De Vos L."/>
            <person name="Chen L."/>
            <person name="Duong T.A."/>
            <person name="Gao Y."/>
            <person name="Hammerbacher A."/>
            <person name="Kikkert J.R."/>
            <person name="Li Y."/>
            <person name="Li H."/>
            <person name="Li K."/>
            <person name="Li Q."/>
            <person name="Liu X."/>
            <person name="Ma X."/>
            <person name="Naidoo K."/>
            <person name="Pethybridge S.J."/>
            <person name="Sun J."/>
            <person name="Steenkamp E.T."/>
            <person name="van der Nest M.A."/>
            <person name="van Wyk S."/>
            <person name="Wingfield M.J."/>
            <person name="Xiong C."/>
            <person name="Yue Q."/>
            <person name="Zhang X."/>
        </authorList>
    </citation>
    <scope>NUCLEOTIDE SEQUENCE [LARGE SCALE GENOMIC DNA]</scope>
    <source>
        <strain evidence="2 3">BP6252</strain>
    </source>
</reference>
<evidence type="ECO:0000313" key="3">
    <source>
        <dbReference type="Proteomes" id="UP000256645"/>
    </source>
</evidence>
<gene>
    <name evidence="2" type="ORF">BP6252_10243</name>
</gene>
<dbReference type="EMBL" id="PDLM01000012">
    <property type="protein sequence ID" value="RDW64592.1"/>
    <property type="molecule type" value="Genomic_DNA"/>
</dbReference>
<dbReference type="PANTHER" id="PTHR33112:SF10">
    <property type="entry name" value="TOL"/>
    <property type="match status" value="1"/>
</dbReference>
<name>A0A3D8QS23_9HELO</name>
<accession>A0A3D8QS23</accession>
<dbReference type="InterPro" id="IPR010730">
    <property type="entry name" value="HET"/>
</dbReference>
<dbReference type="Proteomes" id="UP000256645">
    <property type="component" value="Unassembled WGS sequence"/>
</dbReference>
<dbReference type="PANTHER" id="PTHR33112">
    <property type="entry name" value="DOMAIN PROTEIN, PUTATIVE-RELATED"/>
    <property type="match status" value="1"/>
</dbReference>